<keyword evidence="5" id="KW-0819">tRNA processing</keyword>
<keyword evidence="12" id="KW-1185">Reference proteome</keyword>
<keyword evidence="7" id="KW-0547">Nucleotide-binding</keyword>
<evidence type="ECO:0000256" key="7">
    <source>
        <dbReference type="ARBA" id="ARBA00022741"/>
    </source>
</evidence>
<sequence>MDIIKVDFNIDGLEETEKLGAILAGILGSLFSSTEKNKPSGSVDCNNLPIILLNGTLGVGKTTFSRSIVLSSLKKETVDFSSPSFNLYNIYPTDPLIIHADLYRLVQGSVPDEEFLEFIENKNAVILLEWSERLPAYLYPSEYLRFDFSFIEQDFELNQKRNLEISAKGKNECLILKELILAF</sequence>
<dbReference type="GO" id="GO:0046872">
    <property type="term" value="F:metal ion binding"/>
    <property type="evidence" value="ECO:0007669"/>
    <property type="project" value="UniProtKB-KW"/>
</dbReference>
<dbReference type="OrthoDB" id="9815896at2"/>
<dbReference type="EMBL" id="FRDI01000002">
    <property type="protein sequence ID" value="SHN49564.1"/>
    <property type="molecule type" value="Genomic_DNA"/>
</dbReference>
<keyword evidence="6" id="KW-0479">Metal-binding</keyword>
<dbReference type="STRING" id="1121455.SAMN02745728_00147"/>
<comment type="subcellular location">
    <subcellularLocation>
        <location evidence="1">Cytoplasm</location>
    </subcellularLocation>
</comment>
<evidence type="ECO:0000256" key="3">
    <source>
        <dbReference type="ARBA" id="ARBA00019010"/>
    </source>
</evidence>
<dbReference type="Proteomes" id="UP000186469">
    <property type="component" value="Unassembled WGS sequence"/>
</dbReference>
<evidence type="ECO:0000256" key="10">
    <source>
        <dbReference type="ARBA" id="ARBA00032441"/>
    </source>
</evidence>
<comment type="similarity">
    <text evidence="2">Belongs to the TsaE family.</text>
</comment>
<dbReference type="InterPro" id="IPR003442">
    <property type="entry name" value="T6A_TsaE"/>
</dbReference>
<keyword evidence="9" id="KW-0460">Magnesium</keyword>
<reference evidence="11 12" key="1">
    <citation type="submission" date="2016-12" db="EMBL/GenBank/DDBJ databases">
        <authorList>
            <person name="Song W.-J."/>
            <person name="Kurnit D.M."/>
        </authorList>
    </citation>
    <scope>NUCLEOTIDE SEQUENCE [LARGE SCALE GENOMIC DNA]</scope>
    <source>
        <strain evidence="11 12">DSM 11393</strain>
    </source>
</reference>
<evidence type="ECO:0000256" key="4">
    <source>
        <dbReference type="ARBA" id="ARBA00022490"/>
    </source>
</evidence>
<dbReference type="InterPro" id="IPR027417">
    <property type="entry name" value="P-loop_NTPase"/>
</dbReference>
<evidence type="ECO:0000256" key="6">
    <source>
        <dbReference type="ARBA" id="ARBA00022723"/>
    </source>
</evidence>
<name>A0A1M7RTN5_9BACT</name>
<dbReference type="GO" id="GO:0005524">
    <property type="term" value="F:ATP binding"/>
    <property type="evidence" value="ECO:0007669"/>
    <property type="project" value="UniProtKB-KW"/>
</dbReference>
<gene>
    <name evidence="11" type="ORF">SAMN02745728_00147</name>
</gene>
<dbReference type="Gene3D" id="3.40.50.300">
    <property type="entry name" value="P-loop containing nucleotide triphosphate hydrolases"/>
    <property type="match status" value="1"/>
</dbReference>
<keyword evidence="4" id="KW-0963">Cytoplasm</keyword>
<keyword evidence="8" id="KW-0067">ATP-binding</keyword>
<dbReference type="PANTHER" id="PTHR33540">
    <property type="entry name" value="TRNA THREONYLCARBAMOYLADENOSINE BIOSYNTHESIS PROTEIN TSAE"/>
    <property type="match status" value="1"/>
</dbReference>
<dbReference type="GO" id="GO:0002949">
    <property type="term" value="P:tRNA threonylcarbamoyladenosine modification"/>
    <property type="evidence" value="ECO:0007669"/>
    <property type="project" value="InterPro"/>
</dbReference>
<evidence type="ECO:0000256" key="5">
    <source>
        <dbReference type="ARBA" id="ARBA00022694"/>
    </source>
</evidence>
<proteinExistence type="inferred from homology"/>
<dbReference type="RefSeq" id="WP_072695491.1">
    <property type="nucleotide sequence ID" value="NZ_FRDI01000002.1"/>
</dbReference>
<protein>
    <recommendedName>
        <fullName evidence="3">tRNA threonylcarbamoyladenosine biosynthesis protein TsaE</fullName>
    </recommendedName>
    <alternativeName>
        <fullName evidence="10">t(6)A37 threonylcarbamoyladenosine biosynthesis protein TsaE</fullName>
    </alternativeName>
</protein>
<evidence type="ECO:0000256" key="8">
    <source>
        <dbReference type="ARBA" id="ARBA00022840"/>
    </source>
</evidence>
<accession>A0A1M7RTN5</accession>
<organism evidence="11 12">
    <name type="scientific">Desulfovibrio litoralis DSM 11393</name>
    <dbReference type="NCBI Taxonomy" id="1121455"/>
    <lineage>
        <taxon>Bacteria</taxon>
        <taxon>Pseudomonadati</taxon>
        <taxon>Thermodesulfobacteriota</taxon>
        <taxon>Desulfovibrionia</taxon>
        <taxon>Desulfovibrionales</taxon>
        <taxon>Desulfovibrionaceae</taxon>
        <taxon>Desulfovibrio</taxon>
    </lineage>
</organism>
<dbReference type="SUPFAM" id="SSF52540">
    <property type="entry name" value="P-loop containing nucleoside triphosphate hydrolases"/>
    <property type="match status" value="1"/>
</dbReference>
<evidence type="ECO:0000313" key="12">
    <source>
        <dbReference type="Proteomes" id="UP000186469"/>
    </source>
</evidence>
<evidence type="ECO:0000256" key="1">
    <source>
        <dbReference type="ARBA" id="ARBA00004496"/>
    </source>
</evidence>
<dbReference type="Pfam" id="PF02367">
    <property type="entry name" value="TsaE"/>
    <property type="match status" value="1"/>
</dbReference>
<evidence type="ECO:0000313" key="11">
    <source>
        <dbReference type="EMBL" id="SHN49564.1"/>
    </source>
</evidence>
<dbReference type="GO" id="GO:0005737">
    <property type="term" value="C:cytoplasm"/>
    <property type="evidence" value="ECO:0007669"/>
    <property type="project" value="UniProtKB-SubCell"/>
</dbReference>
<dbReference type="PANTHER" id="PTHR33540:SF2">
    <property type="entry name" value="TRNA THREONYLCARBAMOYLADENOSINE BIOSYNTHESIS PROTEIN TSAE"/>
    <property type="match status" value="1"/>
</dbReference>
<evidence type="ECO:0000256" key="9">
    <source>
        <dbReference type="ARBA" id="ARBA00022842"/>
    </source>
</evidence>
<dbReference type="AlphaFoldDB" id="A0A1M7RTN5"/>
<evidence type="ECO:0000256" key="2">
    <source>
        <dbReference type="ARBA" id="ARBA00007599"/>
    </source>
</evidence>